<accession>B6AME6</accession>
<reference evidence="2" key="1">
    <citation type="journal article" date="2004" name="Nature">
        <title>Community structure and metabolism through reconstruction of microbial genomes from the environment.</title>
        <authorList>
            <person name="Tyson G.W."/>
            <person name="Chapman J."/>
            <person name="Hugenholtz P."/>
            <person name="Allen E.E."/>
            <person name="Ram R.J."/>
            <person name="Richardson P.M."/>
            <person name="Solovyev V.V."/>
            <person name="Rubin E.M."/>
            <person name="Rokhsar D.S."/>
            <person name="Banfield J.F."/>
        </authorList>
    </citation>
    <scope>NUCLEOTIDE SEQUENCE [LARGE SCALE GENOMIC DNA]</scope>
</reference>
<reference evidence="2" key="2">
    <citation type="journal article" date="2008" name="PLoS Biol.">
        <title>Population genomic analysis of strain variation in Leptospirillum group II bacteria involved in acid mine drainage formation.</title>
        <authorList>
            <person name="Simmons S.L."/>
            <person name="Dibartolo G."/>
            <person name="Denef V.J."/>
            <person name="Goltsman D.S."/>
            <person name="Thelen M.P."/>
            <person name="Banfield J.F."/>
        </authorList>
    </citation>
    <scope>NUCLEOTIDE SEQUENCE [LARGE SCALE GENOMIC DNA]</scope>
</reference>
<proteinExistence type="predicted"/>
<keyword evidence="1" id="KW-1133">Transmembrane helix</keyword>
<evidence type="ECO:0000313" key="2">
    <source>
        <dbReference type="EMBL" id="EDZ39653.1"/>
    </source>
</evidence>
<feature type="transmembrane region" description="Helical" evidence="1">
    <location>
        <begin position="45"/>
        <end position="64"/>
    </location>
</feature>
<protein>
    <submittedName>
        <fullName evidence="2">Putative methyl-accepting chemotaxis sensory transducer</fullName>
    </submittedName>
</protein>
<keyword evidence="1" id="KW-0472">Membrane</keyword>
<keyword evidence="1" id="KW-0812">Transmembrane</keyword>
<sequence>MCIRIEFSESGNRSGYRSGNLRRTMDKSVRDGRDTGDMKISDSTVVRLGLALGVSGLLIVYAMSSSLRGISVFRLDVSRILEQNQLLVLSDQKIIASGLLEEMALRNLFLNPEDSMAARNLQRFEKNVPRYAFPGKIGNLYSERPRIPSKNPPGSGRA</sequence>
<dbReference type="EMBL" id="DS995259">
    <property type="protein sequence ID" value="EDZ39653.1"/>
    <property type="molecule type" value="Genomic_DNA"/>
</dbReference>
<evidence type="ECO:0000256" key="1">
    <source>
        <dbReference type="SAM" id="Phobius"/>
    </source>
</evidence>
<gene>
    <name evidence="2" type="ORF">CGL2_11277289</name>
</gene>
<organism evidence="2">
    <name type="scientific">Leptospirillum sp. Group II '5-way CG'</name>
    <dbReference type="NCBI Taxonomy" id="419541"/>
    <lineage>
        <taxon>Bacteria</taxon>
        <taxon>Pseudomonadati</taxon>
        <taxon>Nitrospirota</taxon>
        <taxon>Nitrospiria</taxon>
        <taxon>Nitrospirales</taxon>
        <taxon>Nitrospiraceae</taxon>
        <taxon>Leptospirillum</taxon>
    </lineage>
</organism>
<name>B6AME6_9BACT</name>
<dbReference type="AlphaFoldDB" id="B6AME6"/>